<evidence type="ECO:0000313" key="5">
    <source>
        <dbReference type="Proteomes" id="UP000308828"/>
    </source>
</evidence>
<dbReference type="InterPro" id="IPR043128">
    <property type="entry name" value="Rev_trsase/Diguanyl_cyclase"/>
</dbReference>
<organism evidence="4 5">
    <name type="scientific">Peteryoungia ipomoeae</name>
    <dbReference type="NCBI Taxonomy" id="1210932"/>
    <lineage>
        <taxon>Bacteria</taxon>
        <taxon>Pseudomonadati</taxon>
        <taxon>Pseudomonadota</taxon>
        <taxon>Alphaproteobacteria</taxon>
        <taxon>Hyphomicrobiales</taxon>
        <taxon>Rhizobiaceae</taxon>
        <taxon>Peteryoungia</taxon>
    </lineage>
</organism>
<dbReference type="OrthoDB" id="9814202at2"/>
<dbReference type="NCBIfam" id="TIGR00254">
    <property type="entry name" value="GGDEF"/>
    <property type="match status" value="1"/>
</dbReference>
<dbReference type="Pfam" id="PF00563">
    <property type="entry name" value="EAL"/>
    <property type="match status" value="1"/>
</dbReference>
<dbReference type="InterPro" id="IPR000160">
    <property type="entry name" value="GGDEF_dom"/>
</dbReference>
<keyword evidence="5" id="KW-1185">Reference proteome</keyword>
<dbReference type="SMART" id="SM00267">
    <property type="entry name" value="GGDEF"/>
    <property type="match status" value="1"/>
</dbReference>
<dbReference type="Proteomes" id="UP000308828">
    <property type="component" value="Unassembled WGS sequence"/>
</dbReference>
<gene>
    <name evidence="4" type="ORF">FAA97_16495</name>
</gene>
<keyword evidence="1" id="KW-1133">Transmembrane helix</keyword>
<dbReference type="Gene3D" id="3.20.20.450">
    <property type="entry name" value="EAL domain"/>
    <property type="match status" value="1"/>
</dbReference>
<dbReference type="EMBL" id="STGV01000005">
    <property type="protein sequence ID" value="THV21659.1"/>
    <property type="molecule type" value="Genomic_DNA"/>
</dbReference>
<dbReference type="PANTHER" id="PTHR44757">
    <property type="entry name" value="DIGUANYLATE CYCLASE DGCP"/>
    <property type="match status" value="1"/>
</dbReference>
<dbReference type="CDD" id="cd01949">
    <property type="entry name" value="GGDEF"/>
    <property type="match status" value="1"/>
</dbReference>
<dbReference type="PROSITE" id="PS50887">
    <property type="entry name" value="GGDEF"/>
    <property type="match status" value="1"/>
</dbReference>
<evidence type="ECO:0000259" key="3">
    <source>
        <dbReference type="PROSITE" id="PS50887"/>
    </source>
</evidence>
<dbReference type="PROSITE" id="PS50883">
    <property type="entry name" value="EAL"/>
    <property type="match status" value="1"/>
</dbReference>
<dbReference type="SUPFAM" id="SSF55073">
    <property type="entry name" value="Nucleotide cyclase"/>
    <property type="match status" value="1"/>
</dbReference>
<dbReference type="PANTHER" id="PTHR44757:SF2">
    <property type="entry name" value="BIOFILM ARCHITECTURE MAINTENANCE PROTEIN MBAA"/>
    <property type="match status" value="1"/>
</dbReference>
<dbReference type="InterPro" id="IPR052155">
    <property type="entry name" value="Biofilm_reg_signaling"/>
</dbReference>
<evidence type="ECO:0000313" key="4">
    <source>
        <dbReference type="EMBL" id="THV21659.1"/>
    </source>
</evidence>
<feature type="domain" description="GGDEF" evidence="3">
    <location>
        <begin position="311"/>
        <end position="444"/>
    </location>
</feature>
<proteinExistence type="predicted"/>
<evidence type="ECO:0000256" key="1">
    <source>
        <dbReference type="SAM" id="Phobius"/>
    </source>
</evidence>
<sequence length="724" mass="79081">MLLLSGFVALVVTALVMMALDRVASYANHLDEERTRETLIGALQTFRHQLDATLNDYAAWDDAADNVYAQTPGDWADRNFGDMTYDSDLFDVAILVDRQGRALMAYSDGVPMQETPTGFLRSDIVAMLKKVQAREANGVPQVSAYVRTDKGISVAGVALIRMKSGTMVEPPERRAYLVFFRHLTGDTVERLGAAYVLPGLSLVPASIRSTHRVAVESQSGEEIAALAWVPRAPGDVSRDQVKPLVATALVILGLFCVALFLFGLAVIRRIRGDEQAAVALSVTDRLSGVANREGLFRILDEKVAEARADGETVILLYLDLDGFKEINDAYGHATGDKLIRAVAAGLEVLVGDRSGIARIGGDEFAVVLKGVDADLRANELSDAIISFFNEPLLLGERMVVVGCSIGLCASSAGTVSTAELIRRADMAMYASKDSGRGRSSFYDPRMDDERELRNQLELDLRAAIQAGEISVVYQPIVDAHSFDLVSVEALARWTRRGHGPVSPDVFIPIAEASGLIDRLGLCVLEMALRQLQRWPGVRLSVNISPGQFRDPAFVERVEALFVDANIEPYRVTLEMTETYFIQNAERAKAALDRLRKIGVKIALDDFGVGFSSVGYLRQFGFDRMKIDRSLIQALSEGHRAIEMLQATVALARSLNIPVTAEGVETEQQAVILRLAGCDQLQGYLFGRPSVPADIDAYRARSMLPRAKAAEMAFAAHRRDGLLSD</sequence>
<evidence type="ECO:0000259" key="2">
    <source>
        <dbReference type="PROSITE" id="PS50883"/>
    </source>
</evidence>
<dbReference type="AlphaFoldDB" id="A0A4S8P258"/>
<dbReference type="SUPFAM" id="SSF141868">
    <property type="entry name" value="EAL domain-like"/>
    <property type="match status" value="1"/>
</dbReference>
<dbReference type="InterPro" id="IPR035919">
    <property type="entry name" value="EAL_sf"/>
</dbReference>
<accession>A0A4S8P258</accession>
<dbReference type="InterPro" id="IPR029787">
    <property type="entry name" value="Nucleotide_cyclase"/>
</dbReference>
<name>A0A4S8P258_9HYPH</name>
<comment type="caution">
    <text evidence="4">The sequence shown here is derived from an EMBL/GenBank/DDBJ whole genome shotgun (WGS) entry which is preliminary data.</text>
</comment>
<keyword evidence="1" id="KW-0472">Membrane</keyword>
<reference evidence="4 5" key="1">
    <citation type="submission" date="2019-04" db="EMBL/GenBank/DDBJ databases">
        <title>Genome sequence of strain shin9-1.</title>
        <authorList>
            <person name="Gao J."/>
            <person name="Sun J."/>
        </authorList>
    </citation>
    <scope>NUCLEOTIDE SEQUENCE [LARGE SCALE GENOMIC DNA]</scope>
    <source>
        <strain evidence="5">shin9-1</strain>
    </source>
</reference>
<dbReference type="Pfam" id="PF05228">
    <property type="entry name" value="CHASE4"/>
    <property type="match status" value="1"/>
</dbReference>
<dbReference type="Gene3D" id="3.30.70.270">
    <property type="match status" value="1"/>
</dbReference>
<protein>
    <submittedName>
        <fullName evidence="4">EAL domain-containing protein</fullName>
    </submittedName>
</protein>
<dbReference type="InterPro" id="IPR001633">
    <property type="entry name" value="EAL_dom"/>
</dbReference>
<dbReference type="CDD" id="cd01948">
    <property type="entry name" value="EAL"/>
    <property type="match status" value="1"/>
</dbReference>
<keyword evidence="1" id="KW-0812">Transmembrane</keyword>
<dbReference type="Pfam" id="PF00990">
    <property type="entry name" value="GGDEF"/>
    <property type="match status" value="1"/>
</dbReference>
<feature type="transmembrane region" description="Helical" evidence="1">
    <location>
        <begin position="244"/>
        <end position="267"/>
    </location>
</feature>
<feature type="domain" description="EAL" evidence="2">
    <location>
        <begin position="453"/>
        <end position="702"/>
    </location>
</feature>
<dbReference type="SMART" id="SM00052">
    <property type="entry name" value="EAL"/>
    <property type="match status" value="1"/>
</dbReference>
<dbReference type="InterPro" id="IPR007892">
    <property type="entry name" value="CHASE4"/>
</dbReference>